<evidence type="ECO:0000313" key="4">
    <source>
        <dbReference type="Proteomes" id="UP000735541"/>
    </source>
</evidence>
<gene>
    <name evidence="3" type="ORF">STHAL_12060</name>
</gene>
<feature type="region of interest" description="Disordered" evidence="1">
    <location>
        <begin position="237"/>
        <end position="281"/>
    </location>
</feature>
<comment type="caution">
    <text evidence="3">The sequence shown here is derived from an EMBL/GenBank/DDBJ whole genome shotgun (WGS) entry which is preliminary data.</text>
</comment>
<proteinExistence type="predicted"/>
<keyword evidence="4" id="KW-1185">Reference proteome</keyword>
<evidence type="ECO:0000256" key="2">
    <source>
        <dbReference type="SAM" id="Phobius"/>
    </source>
</evidence>
<sequence length="403" mass="41624">MGIESDQLVYDYLSRVGDLAQQQQLSSGTRMRLVSTLRGEIDRQRGGEAADSPATVRRILGRLGAPDELVAAAAESGDGTVVTPSPRTAAADPEPARPRGVPRPRLGMFRKDPGRADRADRDAGRARPAPWTVGAGDGTAGAPAGATDSTSAAPDGVSAGPDKASAAPDTEEAGAAWPSASAPHMLGLGQSGVSEGVSEGEPEWWRIEPGPFGDNAGPAGVSGAPEMSVPGFVGGLTPELLRPPRPPKEPVEAPDAAEAEEPAAEAAPAPARKWPRLRRRTPGADAPARRLRLSHPLLLLAAALLVAGAVMGSWLALAGGWVLAYSSRKFSRTEAKWVALGLPGVVVAGAVVWLWGRMDGRWGAPIAEGALGDAMADVWPGVVRTAAVASAVYLVWRSRRLPG</sequence>
<feature type="compositionally biased region" description="Basic and acidic residues" evidence="1">
    <location>
        <begin position="109"/>
        <end position="125"/>
    </location>
</feature>
<feature type="transmembrane region" description="Helical" evidence="2">
    <location>
        <begin position="337"/>
        <end position="358"/>
    </location>
</feature>
<feature type="transmembrane region" description="Helical" evidence="2">
    <location>
        <begin position="378"/>
        <end position="396"/>
    </location>
</feature>
<dbReference type="EMBL" id="JAHUVW010000001">
    <property type="protein sequence ID" value="MBV7670198.1"/>
    <property type="molecule type" value="Genomic_DNA"/>
</dbReference>
<organism evidence="3 4">
    <name type="scientific">Streptomyces halstedii</name>
    <dbReference type="NCBI Taxonomy" id="1944"/>
    <lineage>
        <taxon>Bacteria</taxon>
        <taxon>Bacillati</taxon>
        <taxon>Actinomycetota</taxon>
        <taxon>Actinomycetes</taxon>
        <taxon>Kitasatosporales</taxon>
        <taxon>Streptomycetaceae</taxon>
        <taxon>Streptomyces</taxon>
    </lineage>
</organism>
<keyword evidence="2" id="KW-0812">Transmembrane</keyword>
<keyword evidence="2" id="KW-0472">Membrane</keyword>
<feature type="transmembrane region" description="Helical" evidence="2">
    <location>
        <begin position="297"/>
        <end position="325"/>
    </location>
</feature>
<dbReference type="Proteomes" id="UP000735541">
    <property type="component" value="Unassembled WGS sequence"/>
</dbReference>
<protein>
    <recommendedName>
        <fullName evidence="5">Integral membrane protein</fullName>
    </recommendedName>
</protein>
<reference evidence="3 4" key="1">
    <citation type="submission" date="2021-07" db="EMBL/GenBank/DDBJ databases">
        <title>Sequencing Streptomyces halstedii LGO-A4 genome an citrus endophytic actinomycete.</title>
        <authorList>
            <person name="Samborskyy M."/>
            <person name="Scott N."/>
            <person name="Deglau R."/>
            <person name="Dickens S."/>
            <person name="Oliveira L.G."/>
        </authorList>
    </citation>
    <scope>NUCLEOTIDE SEQUENCE [LARGE SCALE GENOMIC DNA]</scope>
    <source>
        <strain evidence="3 4">LGO-A4</strain>
    </source>
</reference>
<keyword evidence="2" id="KW-1133">Transmembrane helix</keyword>
<feature type="region of interest" description="Disordered" evidence="1">
    <location>
        <begin position="74"/>
        <end position="183"/>
    </location>
</feature>
<accession>A0ABS6TPK8</accession>
<feature type="compositionally biased region" description="Low complexity" evidence="1">
    <location>
        <begin position="140"/>
        <end position="155"/>
    </location>
</feature>
<dbReference type="RefSeq" id="WP_228868696.1">
    <property type="nucleotide sequence ID" value="NZ_JAHUVW010000001.1"/>
</dbReference>
<evidence type="ECO:0000256" key="1">
    <source>
        <dbReference type="SAM" id="MobiDB-lite"/>
    </source>
</evidence>
<evidence type="ECO:0008006" key="5">
    <source>
        <dbReference type="Google" id="ProtNLM"/>
    </source>
</evidence>
<name>A0ABS6TPK8_STRHA</name>
<evidence type="ECO:0000313" key="3">
    <source>
        <dbReference type="EMBL" id="MBV7670198.1"/>
    </source>
</evidence>